<feature type="chain" id="PRO_5017060790" evidence="1">
    <location>
        <begin position="22"/>
        <end position="249"/>
    </location>
</feature>
<evidence type="ECO:0000313" key="3">
    <source>
        <dbReference type="EMBL" id="STY16886.1"/>
    </source>
</evidence>
<dbReference type="Proteomes" id="UP000054639">
    <property type="component" value="Unassembled WGS sequence"/>
</dbReference>
<dbReference type="Proteomes" id="UP000254230">
    <property type="component" value="Unassembled WGS sequence"/>
</dbReference>
<organism evidence="3 5">
    <name type="scientific">Legionella quateirensis</name>
    <dbReference type="NCBI Taxonomy" id="45072"/>
    <lineage>
        <taxon>Bacteria</taxon>
        <taxon>Pseudomonadati</taxon>
        <taxon>Pseudomonadota</taxon>
        <taxon>Gammaproteobacteria</taxon>
        <taxon>Legionellales</taxon>
        <taxon>Legionellaceae</taxon>
        <taxon>Legionella</taxon>
    </lineage>
</organism>
<reference evidence="2 4" key="1">
    <citation type="submission" date="2015-11" db="EMBL/GenBank/DDBJ databases">
        <title>Genomic analysis of 38 Legionella species identifies large and diverse effector repertoires.</title>
        <authorList>
            <person name="Burstein D."/>
            <person name="Amaro F."/>
            <person name="Zusman T."/>
            <person name="Lifshitz Z."/>
            <person name="Cohen O."/>
            <person name="Gilbert J.A."/>
            <person name="Pupko T."/>
            <person name="Shuman H.A."/>
            <person name="Segal G."/>
        </authorList>
    </citation>
    <scope>NUCLEOTIDE SEQUENCE [LARGE SCALE GENOMIC DNA]</scope>
    <source>
        <strain evidence="2 4">ATCC 49507</strain>
    </source>
</reference>
<proteinExistence type="predicted"/>
<accession>A0A378KRE8</accession>
<dbReference type="STRING" id="45072.Lqua_0213"/>
<evidence type="ECO:0000256" key="1">
    <source>
        <dbReference type="SAM" id="SignalP"/>
    </source>
</evidence>
<gene>
    <name evidence="2" type="ORF">Lqua_0213</name>
    <name evidence="3" type="ORF">NCTC12376_00679</name>
</gene>
<keyword evidence="4" id="KW-1185">Reference proteome</keyword>
<dbReference type="RefSeq" id="WP_065240131.1">
    <property type="nucleotide sequence ID" value="NZ_CAAAIL010000014.1"/>
</dbReference>
<protein>
    <submittedName>
        <fullName evidence="3">Opacity protein and related surface antigens</fullName>
    </submittedName>
</protein>
<sequence length="249" mass="27437">MKKHATHAALFSFFVSGSVLAGTIEEVEVPYNWAKVLTLSIGPAWTNTNETQTFFLKSDIEKTYAGSTKYQSLGMAELFFGWQKIFNDTFSGHAGVAFGATTHAEITGDVWEDADPDFNNFYYTYQVNQVRVAIKGKLLADLSTSFFPYVNGSIGLGSNRARNFVLTSKIDEEVPAPGFTAHRQTTVTYTLGMGLQKYLNDNLQVGIGYEFADLGKSQLGMAPGQTLNSGLHLDHLYTKSIQFSLTYVA</sequence>
<name>A0A378KRE8_9GAMM</name>
<dbReference type="AlphaFoldDB" id="A0A378KRE8"/>
<reference evidence="3 5" key="2">
    <citation type="submission" date="2018-06" db="EMBL/GenBank/DDBJ databases">
        <authorList>
            <consortium name="Pathogen Informatics"/>
            <person name="Doyle S."/>
        </authorList>
    </citation>
    <scope>NUCLEOTIDE SEQUENCE [LARGE SCALE GENOMIC DNA]</scope>
    <source>
        <strain evidence="3 5">NCTC12376</strain>
    </source>
</reference>
<dbReference type="EMBL" id="LNYR01000002">
    <property type="protein sequence ID" value="KTD54706.1"/>
    <property type="molecule type" value="Genomic_DNA"/>
</dbReference>
<evidence type="ECO:0000313" key="2">
    <source>
        <dbReference type="EMBL" id="KTD54706.1"/>
    </source>
</evidence>
<evidence type="ECO:0000313" key="5">
    <source>
        <dbReference type="Proteomes" id="UP000254230"/>
    </source>
</evidence>
<feature type="signal peptide" evidence="1">
    <location>
        <begin position="1"/>
        <end position="21"/>
    </location>
</feature>
<keyword evidence="1" id="KW-0732">Signal</keyword>
<evidence type="ECO:0000313" key="4">
    <source>
        <dbReference type="Proteomes" id="UP000054639"/>
    </source>
</evidence>
<dbReference type="EMBL" id="UGOW01000001">
    <property type="protein sequence ID" value="STY16886.1"/>
    <property type="molecule type" value="Genomic_DNA"/>
</dbReference>
<dbReference type="SUPFAM" id="SSF56925">
    <property type="entry name" value="OMPA-like"/>
    <property type="match status" value="1"/>
</dbReference>
<dbReference type="InterPro" id="IPR011250">
    <property type="entry name" value="OMP/PagP_B-barrel"/>
</dbReference>
<dbReference type="Gene3D" id="2.40.160.20">
    <property type="match status" value="1"/>
</dbReference>